<dbReference type="NCBIfam" id="TIGR00486">
    <property type="entry name" value="YbgI_SA1388"/>
    <property type="match status" value="1"/>
</dbReference>
<dbReference type="GO" id="GO:0005737">
    <property type="term" value="C:cytoplasm"/>
    <property type="evidence" value="ECO:0007669"/>
    <property type="project" value="TreeGrafter"/>
</dbReference>
<evidence type="ECO:0008006" key="6">
    <source>
        <dbReference type="Google" id="ProtNLM"/>
    </source>
</evidence>
<evidence type="ECO:0000256" key="3">
    <source>
        <dbReference type="PIRSR" id="PIRSR602678-1"/>
    </source>
</evidence>
<protein>
    <recommendedName>
        <fullName evidence="6">Nif3-like dinuclear metal center hexameric protein</fullName>
    </recommendedName>
</protein>
<feature type="binding site" evidence="3">
    <location>
        <position position="67"/>
    </location>
    <ligand>
        <name>a divalent metal cation</name>
        <dbReference type="ChEBI" id="CHEBI:60240"/>
        <label>1</label>
    </ligand>
</feature>
<dbReference type="PATRIC" id="fig|1208919.3.peg.14"/>
<feature type="binding site" evidence="3">
    <location>
        <position position="66"/>
    </location>
    <ligand>
        <name>a divalent metal cation</name>
        <dbReference type="ChEBI" id="CHEBI:60240"/>
        <label>1</label>
    </ligand>
</feature>
<dbReference type="Pfam" id="PF01784">
    <property type="entry name" value="DUF34_NIF3"/>
    <property type="match status" value="1"/>
</dbReference>
<keyword evidence="5" id="KW-1185">Reference proteome</keyword>
<dbReference type="PANTHER" id="PTHR13799:SF14">
    <property type="entry name" value="GTP CYCLOHYDROLASE 1 TYPE 2 HOMOLOG"/>
    <property type="match status" value="1"/>
</dbReference>
<dbReference type="STRING" id="1208919.CDSE_0221"/>
<dbReference type="AlphaFoldDB" id="M1LQY5"/>
<dbReference type="Gene3D" id="3.40.1390.30">
    <property type="entry name" value="NIF3 (NGG1p interacting factor 3)-like"/>
    <property type="match status" value="2"/>
</dbReference>
<dbReference type="RefSeq" id="WP_015395987.1">
    <property type="nucleotide sequence ID" value="NC_020294.1"/>
</dbReference>
<dbReference type="eggNOG" id="COG0327">
    <property type="taxonomic scope" value="Bacteria"/>
</dbReference>
<dbReference type="Proteomes" id="UP000011547">
    <property type="component" value="Chromosome"/>
</dbReference>
<dbReference type="OrthoDB" id="9800881at2"/>
<gene>
    <name evidence="4" type="ORF">CDSE_0221</name>
</gene>
<evidence type="ECO:0000313" key="4">
    <source>
        <dbReference type="EMBL" id="AGF46576.1"/>
    </source>
</evidence>
<dbReference type="PANTHER" id="PTHR13799">
    <property type="entry name" value="NGG1 INTERACTING FACTOR 3"/>
    <property type="match status" value="1"/>
</dbReference>
<dbReference type="EMBL" id="CP003803">
    <property type="protein sequence ID" value="AGF46576.1"/>
    <property type="molecule type" value="Genomic_DNA"/>
</dbReference>
<dbReference type="HOGENOM" id="CLU_037423_3_0_4"/>
<feature type="binding site" evidence="3">
    <location>
        <position position="220"/>
    </location>
    <ligand>
        <name>a divalent metal cation</name>
        <dbReference type="ChEBI" id="CHEBI:60240"/>
        <label>1</label>
    </ligand>
</feature>
<accession>M1LQY5</accession>
<dbReference type="InterPro" id="IPR036069">
    <property type="entry name" value="DUF34/NIF3_sf"/>
</dbReference>
<evidence type="ECO:0000313" key="5">
    <source>
        <dbReference type="Proteomes" id="UP000011547"/>
    </source>
</evidence>
<evidence type="ECO:0000256" key="2">
    <source>
        <dbReference type="ARBA" id="ARBA00022723"/>
    </source>
</evidence>
<feature type="binding site" evidence="3">
    <location>
        <position position="224"/>
    </location>
    <ligand>
        <name>a divalent metal cation</name>
        <dbReference type="ChEBI" id="CHEBI:60240"/>
        <label>1</label>
    </ligand>
</feature>
<keyword evidence="2 3" id="KW-0479">Metal-binding</keyword>
<dbReference type="KEGG" id="kde:CDSE_0221"/>
<dbReference type="GO" id="GO:0046872">
    <property type="term" value="F:metal ion binding"/>
    <property type="evidence" value="ECO:0007669"/>
    <property type="project" value="UniProtKB-KW"/>
</dbReference>
<reference evidence="4 5" key="1">
    <citation type="journal article" date="2013" name="Genome Biol. Evol.">
        <title>Genome evolution and phylogenomic analysis of candidatus kinetoplastibacterium, the betaproteobacterial endosymbionts of strigomonas and angomonas.</title>
        <authorList>
            <person name="Alves J.M."/>
            <person name="Serrano M.G."/>
            <person name="Maia da Silva F."/>
            <person name="Voegtly L.J."/>
            <person name="Matveyev A.V."/>
            <person name="Teixeira M.M."/>
            <person name="Camargo E.P."/>
            <person name="Buck G.A."/>
        </authorList>
    </citation>
    <scope>NUCLEOTIDE SEQUENCE [LARGE SCALE GENOMIC DNA]</scope>
    <source>
        <strain evidence="4 5">TCC079E</strain>
    </source>
</reference>
<organism evidence="4 5">
    <name type="scientific">Candidatus Kinetoplastidibacterium desouzai TCC079E</name>
    <dbReference type="NCBI Taxonomy" id="1208919"/>
    <lineage>
        <taxon>Bacteria</taxon>
        <taxon>Pseudomonadati</taxon>
        <taxon>Pseudomonadota</taxon>
        <taxon>Betaproteobacteria</taxon>
        <taxon>Candidatus Kinetoplastidibacterium</taxon>
    </lineage>
</organism>
<sequence>MKYVETSVLNKWLDELLQSNKFNDCCPNGLQIEGKDKIKNIVVGVTACQELIKAAIIKKADALIVHHGLFWNNTSRSISGIMKNRIKICLENDLNLFSYHLPLDIHPTLGNNIQLGKILEFDIIEESYDKNSLLMFGSYKKEIEAKELNFHISKKLNRSTLLIGNSNKLINKIAWCTGGAQNKFTEAIESGANIYITGEISEPIFHISKELDIPFICAGHHATEKYGIQALGIAIQKKFDINVEFIDINNPI</sequence>
<dbReference type="SUPFAM" id="SSF102705">
    <property type="entry name" value="NIF3 (NGG1p interacting factor 3)-like"/>
    <property type="match status" value="1"/>
</dbReference>
<comment type="similarity">
    <text evidence="1">Belongs to the GTP cyclohydrolase I type 2/NIF3 family.</text>
</comment>
<evidence type="ECO:0000256" key="1">
    <source>
        <dbReference type="ARBA" id="ARBA00006964"/>
    </source>
</evidence>
<feature type="binding site" evidence="3">
    <location>
        <position position="104"/>
    </location>
    <ligand>
        <name>a divalent metal cation</name>
        <dbReference type="ChEBI" id="CHEBI:60240"/>
        <label>1</label>
    </ligand>
</feature>
<dbReference type="InterPro" id="IPR002678">
    <property type="entry name" value="DUF34/NIF3"/>
</dbReference>
<name>M1LQY5_9PROT</name>
<proteinExistence type="inferred from homology"/>